<evidence type="ECO:0000256" key="6">
    <source>
        <dbReference type="ARBA" id="ARBA00024207"/>
    </source>
</evidence>
<dbReference type="Pfam" id="PF01934">
    <property type="entry name" value="HepT-like"/>
    <property type="match status" value="1"/>
</dbReference>
<sequence>MSRDQEALIDIQEAIQLIFQYMKNVSFEDLSNNTEKQDAILRRITIIGEATKRLSKEFRQQHPIMPWKEIAGMRDVITHDYDEVDLTEIWTVVSENLPELSSYIKPLIPPQEDT</sequence>
<keyword evidence="2" id="KW-1277">Toxin-antitoxin system</keyword>
<organism evidence="7">
    <name type="scientific">Synechococcus elongatus PCC 11802</name>
    <dbReference type="NCBI Taxonomy" id="2283154"/>
    <lineage>
        <taxon>Bacteria</taxon>
        <taxon>Bacillati</taxon>
        <taxon>Cyanobacteriota</taxon>
        <taxon>Cyanophyceae</taxon>
        <taxon>Synechococcales</taxon>
        <taxon>Synechococcaceae</taxon>
        <taxon>Synechococcus</taxon>
    </lineage>
</organism>
<dbReference type="InterPro" id="IPR037038">
    <property type="entry name" value="HepT-like_sf"/>
</dbReference>
<dbReference type="GO" id="GO:0016787">
    <property type="term" value="F:hydrolase activity"/>
    <property type="evidence" value="ECO:0007669"/>
    <property type="project" value="UniProtKB-KW"/>
</dbReference>
<dbReference type="PANTHER" id="PTHR34139">
    <property type="entry name" value="UPF0331 PROTEIN MJ0127"/>
    <property type="match status" value="1"/>
</dbReference>
<dbReference type="PANTHER" id="PTHR34139:SF1">
    <property type="entry name" value="RNASE MJ1380-RELATED"/>
    <property type="match status" value="1"/>
</dbReference>
<dbReference type="GO" id="GO:0000166">
    <property type="term" value="F:nucleotide binding"/>
    <property type="evidence" value="ECO:0007669"/>
    <property type="project" value="UniProtKB-KW"/>
</dbReference>
<reference evidence="7" key="1">
    <citation type="submission" date="2024-01" db="EMBL/GenBank/DDBJ databases">
        <title>Synechococcus elongatus PCC 11802, a close yet different native of Synechococcus elongatus PCC 11801.</title>
        <authorList>
            <person name="Jaiswal D."/>
            <person name="Sengupta A."/>
            <person name="Sengupta S."/>
            <person name="Pakrasi H.B."/>
            <person name="Wangikar P."/>
        </authorList>
    </citation>
    <scope>NUCLEOTIDE SEQUENCE</scope>
    <source>
        <strain evidence="7">PCC 11802</strain>
    </source>
</reference>
<keyword evidence="3" id="KW-0540">Nuclease</keyword>
<dbReference type="InterPro" id="IPR051813">
    <property type="entry name" value="HepT_RNase_toxin"/>
</dbReference>
<name>A0AAU6R5U8_SYNEL</name>
<evidence type="ECO:0000256" key="3">
    <source>
        <dbReference type="ARBA" id="ARBA00022722"/>
    </source>
</evidence>
<dbReference type="GO" id="GO:0110001">
    <property type="term" value="C:toxin-antitoxin complex"/>
    <property type="evidence" value="ECO:0007669"/>
    <property type="project" value="InterPro"/>
</dbReference>
<keyword evidence="4" id="KW-0547">Nucleotide-binding</keyword>
<dbReference type="EMBL" id="CP034671">
    <property type="protein sequence ID" value="WZE38230.1"/>
    <property type="molecule type" value="Genomic_DNA"/>
</dbReference>
<evidence type="ECO:0000256" key="1">
    <source>
        <dbReference type="ARBA" id="ARBA00022553"/>
    </source>
</evidence>
<gene>
    <name evidence="7" type="ORF">EKO22_11040</name>
</gene>
<keyword evidence="1" id="KW-0597">Phosphoprotein</keyword>
<dbReference type="Gene3D" id="1.20.120.580">
    <property type="entry name" value="bsu32300-like"/>
    <property type="match status" value="1"/>
</dbReference>
<evidence type="ECO:0000256" key="4">
    <source>
        <dbReference type="ARBA" id="ARBA00022741"/>
    </source>
</evidence>
<dbReference type="RefSeq" id="WP_208678287.1">
    <property type="nucleotide sequence ID" value="NZ_CP034671.2"/>
</dbReference>
<keyword evidence="5" id="KW-0378">Hydrolase</keyword>
<accession>A0AAU6R5U8</accession>
<dbReference type="InterPro" id="IPR008201">
    <property type="entry name" value="HepT-like"/>
</dbReference>
<evidence type="ECO:0000256" key="2">
    <source>
        <dbReference type="ARBA" id="ARBA00022649"/>
    </source>
</evidence>
<dbReference type="AlphaFoldDB" id="A0AAU6R5U8"/>
<evidence type="ECO:0000256" key="5">
    <source>
        <dbReference type="ARBA" id="ARBA00022801"/>
    </source>
</evidence>
<proteinExistence type="inferred from homology"/>
<dbReference type="GO" id="GO:0004540">
    <property type="term" value="F:RNA nuclease activity"/>
    <property type="evidence" value="ECO:0007669"/>
    <property type="project" value="InterPro"/>
</dbReference>
<evidence type="ECO:0000313" key="7">
    <source>
        <dbReference type="EMBL" id="WZE38230.1"/>
    </source>
</evidence>
<comment type="similarity">
    <text evidence="6">Belongs to the HepT RNase toxin family.</text>
</comment>
<protein>
    <submittedName>
        <fullName evidence="7">DUF86 domain-containing protein</fullName>
    </submittedName>
</protein>